<dbReference type="GO" id="GO:0010468">
    <property type="term" value="P:regulation of gene expression"/>
    <property type="evidence" value="ECO:0007669"/>
    <property type="project" value="TreeGrafter"/>
</dbReference>
<dbReference type="PROSITE" id="PS00478">
    <property type="entry name" value="LIM_DOMAIN_1"/>
    <property type="match status" value="1"/>
</dbReference>
<dbReference type="GeneID" id="106964610"/>
<evidence type="ECO:0000256" key="4">
    <source>
        <dbReference type="ARBA" id="ARBA00022990"/>
    </source>
</evidence>
<dbReference type="PANTHER" id="PTHR46074:SF6">
    <property type="entry name" value="CYSTEINE-RICH PROTEIN 1 ISOFORM X1"/>
    <property type="match status" value="1"/>
</dbReference>
<evidence type="ECO:0000313" key="11">
    <source>
        <dbReference type="Ensembl" id="ENSPLAP00000022209.1"/>
    </source>
</evidence>
<evidence type="ECO:0000256" key="6">
    <source>
        <dbReference type="ARBA" id="ARBA00055254"/>
    </source>
</evidence>
<reference evidence="11" key="1">
    <citation type="submission" date="2025-08" db="UniProtKB">
        <authorList>
            <consortium name="Ensembl"/>
        </authorList>
    </citation>
    <scope>IDENTIFICATION</scope>
</reference>
<feature type="region of interest" description="Disordered" evidence="9">
    <location>
        <begin position="99"/>
        <end position="121"/>
    </location>
</feature>
<proteinExistence type="predicted"/>
<evidence type="ECO:0000256" key="5">
    <source>
        <dbReference type="ARBA" id="ARBA00023038"/>
    </source>
</evidence>
<evidence type="ECO:0000256" key="2">
    <source>
        <dbReference type="ARBA" id="ARBA00022723"/>
    </source>
</evidence>
<reference evidence="11" key="2">
    <citation type="submission" date="2025-09" db="UniProtKB">
        <authorList>
            <consortium name="Ensembl"/>
        </authorList>
    </citation>
    <scope>IDENTIFICATION</scope>
</reference>
<dbReference type="CDD" id="cd09401">
    <property type="entry name" value="LIM_TLP_like"/>
    <property type="match status" value="1"/>
</dbReference>
<protein>
    <recommendedName>
        <fullName evidence="7">Cysteine-rich protein 1</fullName>
    </recommendedName>
</protein>
<dbReference type="GeneTree" id="ENSGT00940000167973"/>
<evidence type="ECO:0000259" key="10">
    <source>
        <dbReference type="PROSITE" id="PS50023"/>
    </source>
</evidence>
<evidence type="ECO:0000256" key="1">
    <source>
        <dbReference type="ARBA" id="ARBA00022481"/>
    </source>
</evidence>
<dbReference type="SMART" id="SM00132">
    <property type="entry name" value="LIM"/>
    <property type="match status" value="1"/>
</dbReference>
<evidence type="ECO:0000256" key="8">
    <source>
        <dbReference type="PROSITE-ProRule" id="PRU00125"/>
    </source>
</evidence>
<dbReference type="KEGG" id="plai:106964610"/>
<keyword evidence="4" id="KW-0007">Acetylation</keyword>
<feature type="domain" description="LIM zinc-binding" evidence="10">
    <location>
        <begin position="3"/>
        <end position="63"/>
    </location>
</feature>
<dbReference type="RefSeq" id="XP_014915718.1">
    <property type="nucleotide sequence ID" value="XM_015060232.1"/>
</dbReference>
<dbReference type="GO" id="GO:0008630">
    <property type="term" value="P:intrinsic apoptotic signaling pathway in response to DNA damage"/>
    <property type="evidence" value="ECO:0007669"/>
    <property type="project" value="TreeGrafter"/>
</dbReference>
<keyword evidence="2 8" id="KW-0479">Metal-binding</keyword>
<evidence type="ECO:0000313" key="12">
    <source>
        <dbReference type="Proteomes" id="UP000261500"/>
    </source>
</evidence>
<dbReference type="PANTHER" id="PTHR46074">
    <property type="entry name" value="CYSTEINE-RICH PROTEIN CRIP FAMILY MEMBER"/>
    <property type="match status" value="1"/>
</dbReference>
<keyword evidence="1" id="KW-0488">Methylation</keyword>
<dbReference type="Proteomes" id="UP000261500">
    <property type="component" value="Unplaced"/>
</dbReference>
<dbReference type="Gene3D" id="2.10.110.10">
    <property type="entry name" value="Cysteine Rich Protein"/>
    <property type="match status" value="1"/>
</dbReference>
<name>A0A3B3VBG6_9TELE</name>
<keyword evidence="3 8" id="KW-0862">Zinc</keyword>
<keyword evidence="12" id="KW-1185">Reference proteome</keyword>
<evidence type="ECO:0000256" key="9">
    <source>
        <dbReference type="SAM" id="MobiDB-lite"/>
    </source>
</evidence>
<sequence length="121" mass="13938">MVGYCPICGKPVYFGEKKRSLGRDYHPLCLKCQRCNRQLTAGQHAEYDEKPYCTHCYMKIFGPRCTLSGHTKNTHAHSGTRMISDSFSHVWIVPHRQQVKDVSTGARTWSSSPKTRRKHNQ</sequence>
<dbReference type="STRING" id="48699.ENSPLAP00000022209"/>
<dbReference type="InterPro" id="IPR001781">
    <property type="entry name" value="Znf_LIM"/>
</dbReference>
<dbReference type="Pfam" id="PF00412">
    <property type="entry name" value="LIM"/>
    <property type="match status" value="1"/>
</dbReference>
<dbReference type="PROSITE" id="PS50023">
    <property type="entry name" value="LIM_DOMAIN_2"/>
    <property type="match status" value="1"/>
</dbReference>
<dbReference type="SUPFAM" id="SSF57716">
    <property type="entry name" value="Glucocorticoid receptor-like (DNA-binding domain)"/>
    <property type="match status" value="2"/>
</dbReference>
<accession>A0A3B3VBG6</accession>
<keyword evidence="5 8" id="KW-0440">LIM domain</keyword>
<comment type="function">
    <text evidence="6">Seems to have a role in zinc absorption and may function as an intracellular zinc transport protein.</text>
</comment>
<dbReference type="Ensembl" id="ENSPLAT00000009075.1">
    <property type="protein sequence ID" value="ENSPLAP00000022209.1"/>
    <property type="gene ID" value="ENSPLAG00000006525.1"/>
</dbReference>
<organism evidence="11 12">
    <name type="scientific">Poecilia latipinna</name>
    <name type="common">sailfin molly</name>
    <dbReference type="NCBI Taxonomy" id="48699"/>
    <lineage>
        <taxon>Eukaryota</taxon>
        <taxon>Metazoa</taxon>
        <taxon>Chordata</taxon>
        <taxon>Craniata</taxon>
        <taxon>Vertebrata</taxon>
        <taxon>Euteleostomi</taxon>
        <taxon>Actinopterygii</taxon>
        <taxon>Neopterygii</taxon>
        <taxon>Teleostei</taxon>
        <taxon>Neoteleostei</taxon>
        <taxon>Acanthomorphata</taxon>
        <taxon>Ovalentaria</taxon>
        <taxon>Atherinomorphae</taxon>
        <taxon>Cyprinodontiformes</taxon>
        <taxon>Poeciliidae</taxon>
        <taxon>Poeciliinae</taxon>
        <taxon>Poecilia</taxon>
    </lineage>
</organism>
<dbReference type="OrthoDB" id="25654at2759"/>
<evidence type="ECO:0000256" key="7">
    <source>
        <dbReference type="ARBA" id="ARBA00072537"/>
    </source>
</evidence>
<dbReference type="FunFam" id="2.10.110.10:FF:000054">
    <property type="entry name" value="Cysteine-rich protein 1"/>
    <property type="match status" value="1"/>
</dbReference>
<evidence type="ECO:0000256" key="3">
    <source>
        <dbReference type="ARBA" id="ARBA00022833"/>
    </source>
</evidence>
<dbReference type="GO" id="GO:0008270">
    <property type="term" value="F:zinc ion binding"/>
    <property type="evidence" value="ECO:0007669"/>
    <property type="project" value="TreeGrafter"/>
</dbReference>
<dbReference type="AlphaFoldDB" id="A0A3B3VBG6"/>